<organism evidence="3 4">
    <name type="scientific">Dyadobacter sandarakinus</name>
    <dbReference type="NCBI Taxonomy" id="2747268"/>
    <lineage>
        <taxon>Bacteria</taxon>
        <taxon>Pseudomonadati</taxon>
        <taxon>Bacteroidota</taxon>
        <taxon>Cytophagia</taxon>
        <taxon>Cytophagales</taxon>
        <taxon>Spirosomataceae</taxon>
        <taxon>Dyadobacter</taxon>
    </lineage>
</organism>
<dbReference type="RefSeq" id="WP_204656228.1">
    <property type="nucleotide sequence ID" value="NZ_CP056775.1"/>
</dbReference>
<sequence length="324" mass="36230">MQNSNPNLTVSRVPGTWGSLLVLTGLVLIGMAVGNVLALLLLALYTSQGAENVATTITRLITNPAGVPDGWEALMLLQGTVHFFSYLLPALVYWYYIERRSAADFNIKKHPSLHVWLLSFILVLVFIPINSKFIEWNAAMKLPDAWSGLEVWMREKEDQLTRMTAFLTSYKQFSQLLIALFVVVLLPAFGEEVLFRGVIQTKLLRQWRNPHIAIWVSAAIFSAIHFQFYGFLPRMLLGAVFGYLYFWTGNLSIAILAHFVNNGFVLIMMYLHNIGIVEVNIEENESLPGALIGASLVISLIILQTIRKAGGHPGSLHTGHSTDF</sequence>
<dbReference type="Proteomes" id="UP000612680">
    <property type="component" value="Chromosome"/>
</dbReference>
<keyword evidence="3" id="KW-0482">Metalloprotease</keyword>
<reference evidence="3 4" key="1">
    <citation type="submission" date="2020-06" db="EMBL/GenBank/DDBJ databases">
        <title>Dyadobacter sandarakinus sp. nov., isolated from the soil of the Arctic Yellow River Station.</title>
        <authorList>
            <person name="Zhang Y."/>
            <person name="Peng F."/>
        </authorList>
    </citation>
    <scope>NUCLEOTIDE SEQUENCE [LARGE SCALE GENOMIC DNA]</scope>
    <source>
        <strain evidence="3 4">Q3-56</strain>
    </source>
</reference>
<feature type="transmembrane region" description="Helical" evidence="1">
    <location>
        <begin position="287"/>
        <end position="306"/>
    </location>
</feature>
<dbReference type="Pfam" id="PF02517">
    <property type="entry name" value="Rce1-like"/>
    <property type="match status" value="1"/>
</dbReference>
<name>A0ABX7I8B7_9BACT</name>
<keyword evidence="3" id="KW-0378">Hydrolase</keyword>
<keyword evidence="3" id="KW-0645">Protease</keyword>
<feature type="transmembrane region" description="Helical" evidence="1">
    <location>
        <begin position="20"/>
        <end position="45"/>
    </location>
</feature>
<keyword evidence="1" id="KW-0812">Transmembrane</keyword>
<evidence type="ECO:0000313" key="3">
    <source>
        <dbReference type="EMBL" id="QRR01978.1"/>
    </source>
</evidence>
<evidence type="ECO:0000256" key="1">
    <source>
        <dbReference type="SAM" id="Phobius"/>
    </source>
</evidence>
<keyword evidence="4" id="KW-1185">Reference proteome</keyword>
<keyword evidence="1" id="KW-1133">Transmembrane helix</keyword>
<feature type="transmembrane region" description="Helical" evidence="1">
    <location>
        <begin position="235"/>
        <end position="257"/>
    </location>
</feature>
<feature type="transmembrane region" description="Helical" evidence="1">
    <location>
        <begin position="115"/>
        <end position="134"/>
    </location>
</feature>
<evidence type="ECO:0000259" key="2">
    <source>
        <dbReference type="Pfam" id="PF02517"/>
    </source>
</evidence>
<feature type="transmembrane region" description="Helical" evidence="1">
    <location>
        <begin position="73"/>
        <end position="95"/>
    </location>
</feature>
<evidence type="ECO:0000313" key="4">
    <source>
        <dbReference type="Proteomes" id="UP000612680"/>
    </source>
</evidence>
<dbReference type="PANTHER" id="PTHR43592:SF15">
    <property type="entry name" value="CAAX AMINO TERMINAL PROTEASE FAMILY PROTEIN"/>
    <property type="match status" value="1"/>
</dbReference>
<dbReference type="InterPro" id="IPR003675">
    <property type="entry name" value="Rce1/LyrA-like_dom"/>
</dbReference>
<gene>
    <name evidence="3" type="ORF">HWI92_14195</name>
</gene>
<protein>
    <submittedName>
        <fullName evidence="3">CPBP family intramembrane metalloprotease</fullName>
    </submittedName>
</protein>
<feature type="domain" description="CAAX prenyl protease 2/Lysostaphin resistance protein A-like" evidence="2">
    <location>
        <begin position="175"/>
        <end position="263"/>
    </location>
</feature>
<feature type="transmembrane region" description="Helical" evidence="1">
    <location>
        <begin position="211"/>
        <end position="229"/>
    </location>
</feature>
<dbReference type="GO" id="GO:0008237">
    <property type="term" value="F:metallopeptidase activity"/>
    <property type="evidence" value="ECO:0007669"/>
    <property type="project" value="UniProtKB-KW"/>
</dbReference>
<feature type="transmembrane region" description="Helical" evidence="1">
    <location>
        <begin position="173"/>
        <end position="190"/>
    </location>
</feature>
<keyword evidence="1" id="KW-0472">Membrane</keyword>
<dbReference type="EMBL" id="CP056775">
    <property type="protein sequence ID" value="QRR01978.1"/>
    <property type="molecule type" value="Genomic_DNA"/>
</dbReference>
<accession>A0ABX7I8B7</accession>
<dbReference type="PANTHER" id="PTHR43592">
    <property type="entry name" value="CAAX AMINO TERMINAL PROTEASE"/>
    <property type="match status" value="1"/>
</dbReference>
<proteinExistence type="predicted"/>